<evidence type="ECO:0000313" key="2">
    <source>
        <dbReference type="EMBL" id="XDU94041.1"/>
    </source>
</evidence>
<name>A0AB39VY89_9FLAO</name>
<dbReference type="Gene3D" id="2.130.10.10">
    <property type="entry name" value="YVTN repeat-like/Quinoprotein amine dehydrogenase"/>
    <property type="match status" value="1"/>
</dbReference>
<dbReference type="InterPro" id="IPR013783">
    <property type="entry name" value="Ig-like_fold"/>
</dbReference>
<reference evidence="2" key="1">
    <citation type="submission" date="2024-07" db="EMBL/GenBank/DDBJ databases">
        <authorList>
            <person name="Biller S.J."/>
        </authorList>
    </citation>
    <scope>NUCLEOTIDE SEQUENCE</scope>
    <source>
        <strain evidence="2">WC2409</strain>
    </source>
</reference>
<dbReference type="PROSITE" id="PS51257">
    <property type="entry name" value="PROKAR_LIPOPROTEIN"/>
    <property type="match status" value="1"/>
</dbReference>
<dbReference type="InterPro" id="IPR003961">
    <property type="entry name" value="FN3_dom"/>
</dbReference>
<dbReference type="PROSITE" id="PS50853">
    <property type="entry name" value="FN3"/>
    <property type="match status" value="1"/>
</dbReference>
<gene>
    <name evidence="2" type="ORF">AB3G34_09055</name>
</gene>
<dbReference type="PANTHER" id="PTHR42754:SF1">
    <property type="entry name" value="LIPOPROTEIN"/>
    <property type="match status" value="1"/>
</dbReference>
<dbReference type="Pfam" id="PF00041">
    <property type="entry name" value="fn3"/>
    <property type="match status" value="1"/>
</dbReference>
<evidence type="ECO:0000259" key="1">
    <source>
        <dbReference type="PROSITE" id="PS50853"/>
    </source>
</evidence>
<feature type="domain" description="Fibronectin type-III" evidence="1">
    <location>
        <begin position="40"/>
        <end position="127"/>
    </location>
</feature>
<dbReference type="Gene3D" id="2.60.40.10">
    <property type="entry name" value="Immunoglobulins"/>
    <property type="match status" value="1"/>
</dbReference>
<dbReference type="PANTHER" id="PTHR42754">
    <property type="entry name" value="ENDOGLUCANASE"/>
    <property type="match status" value="1"/>
</dbReference>
<organism evidence="2">
    <name type="scientific">Flavobacterium sp. WC2409</name>
    <dbReference type="NCBI Taxonomy" id="3234139"/>
    <lineage>
        <taxon>Bacteria</taxon>
        <taxon>Pseudomonadati</taxon>
        <taxon>Bacteroidota</taxon>
        <taxon>Flavobacteriia</taxon>
        <taxon>Flavobacteriales</taxon>
        <taxon>Flavobacteriaceae</taxon>
        <taxon>Flavobacterium</taxon>
    </lineage>
</organism>
<dbReference type="EMBL" id="CP165625">
    <property type="protein sequence ID" value="XDU94041.1"/>
    <property type="molecule type" value="Genomic_DNA"/>
</dbReference>
<dbReference type="SUPFAM" id="SSF49265">
    <property type="entry name" value="Fibronectin type III"/>
    <property type="match status" value="1"/>
</dbReference>
<proteinExistence type="predicted"/>
<protein>
    <submittedName>
        <fullName evidence="2">Fibronectin type III domain-containing protein</fullName>
    </submittedName>
</protein>
<accession>A0AB39VY89</accession>
<sequence length="504" mass="56730">MRKLFFLPIILTLLNFATSCSKDNLEEPIVEKPKEVVNKAPNDFEITIKSVTDNTATLNWQKAIDPDNDSVTYTIYLGQTIILDNATSLECKLTGLNELTNYTGKIIAKDSKNNQTIKTFSFNTNKYFLKFIKAYDYADGQYSKHGSPYSMIKTNDGKYVITGSSNFNDSGAQFFVLKTDYQGNELWKKFYGYQIGSSMNFKITQTSNGFILAGSHHVLNIDNDGNIKWHKELLSYDSSGEIKSVKIDSFGNIFLVGTSGTSVNPEIMVEGVLTKLDNSGNVIWEKAFNPSLISEFNDLIITSSNNLIILGSTETSGTTREQFIKGPSSVVQMDFWVLNINNNGEKIWQKTYGDGKYDFPSQIITTRDGNYVFTGYSWGAYDISYRRLFKIDKEGNEIWGNTYNTSSTSIYSVAETSDNGYILAGTLDSGSYDGVGLFKYDSNGNPIWEKTYREDFTHLRGYAVVAEDDRGFRIAATRFKYNYDDGDRPKLLVYKTDPEGNIAE</sequence>
<dbReference type="CDD" id="cd00063">
    <property type="entry name" value="FN3"/>
    <property type="match status" value="1"/>
</dbReference>
<dbReference type="InterPro" id="IPR011047">
    <property type="entry name" value="Quinoprotein_ADH-like_sf"/>
</dbReference>
<dbReference type="InterPro" id="IPR036116">
    <property type="entry name" value="FN3_sf"/>
</dbReference>
<dbReference type="AlphaFoldDB" id="A0AB39VY89"/>
<dbReference type="SUPFAM" id="SSF50998">
    <property type="entry name" value="Quinoprotein alcohol dehydrogenase-like"/>
    <property type="match status" value="1"/>
</dbReference>
<dbReference type="InterPro" id="IPR015943">
    <property type="entry name" value="WD40/YVTN_repeat-like_dom_sf"/>
</dbReference>
<dbReference type="RefSeq" id="WP_369752209.1">
    <property type="nucleotide sequence ID" value="NZ_CP165625.1"/>
</dbReference>